<name>A0AAW2WTQ0_9LAMI</name>
<sequence length="395" mass="44536">MVVSWLLNSISKDIAEAFLYTTSARDLWKELKARFGEGNSPMLYEIQREIASLTQGEMTISGYYTKLKKLWDELAHFTTLPKCSCGASKALSDLNASNHLMQFLMGLGDVYDHVRNQVLLIDPLPSVGKAYSMVLRVEKQREVQASLLHDGAMSANLNTTWKQEANGAVPRRQGAVDTRSQYCDHCKRTGHTRESCFKLTGYPKWYKTLMEQRRNTRGSMNRANNAVFETGEGSSQSVHSINDTNLSVLIRQEINRMMQTSEPSQEHNSNFVDFEDFAGSFLTNQRSSIMIKKVWIIDSGASTHMSSDVRLLTNIQTLKNSFFVKLPDGTKCLVTHKGDVELSDRIKLYGVLYVPSFKHNLISVSKICVDNSLKVSFTHDQCLVGPSDSEDYGNR</sequence>
<dbReference type="EMBL" id="JACGWN010000007">
    <property type="protein sequence ID" value="KAL0445015.1"/>
    <property type="molecule type" value="Genomic_DNA"/>
</dbReference>
<gene>
    <name evidence="3" type="ORF">Slati_2224200</name>
</gene>
<feature type="domain" description="Retrovirus-related Pol polyprotein from transposon TNT 1-94-like beta-barrel" evidence="2">
    <location>
        <begin position="295"/>
        <end position="367"/>
    </location>
</feature>
<protein>
    <submittedName>
        <fullName evidence="3">Retrovirus-related Pol polyprotein from transposon RE1</fullName>
    </submittedName>
</protein>
<feature type="domain" description="Retrotransposon gag" evidence="1">
    <location>
        <begin position="7"/>
        <end position="77"/>
    </location>
</feature>
<reference evidence="3" key="2">
    <citation type="journal article" date="2024" name="Plant">
        <title>Genomic evolution and insights into agronomic trait innovations of Sesamum species.</title>
        <authorList>
            <person name="Miao H."/>
            <person name="Wang L."/>
            <person name="Qu L."/>
            <person name="Liu H."/>
            <person name="Sun Y."/>
            <person name="Le M."/>
            <person name="Wang Q."/>
            <person name="Wei S."/>
            <person name="Zheng Y."/>
            <person name="Lin W."/>
            <person name="Duan Y."/>
            <person name="Cao H."/>
            <person name="Xiong S."/>
            <person name="Wang X."/>
            <person name="Wei L."/>
            <person name="Li C."/>
            <person name="Ma Q."/>
            <person name="Ju M."/>
            <person name="Zhao R."/>
            <person name="Li G."/>
            <person name="Mu C."/>
            <person name="Tian Q."/>
            <person name="Mei H."/>
            <person name="Zhang T."/>
            <person name="Gao T."/>
            <person name="Zhang H."/>
        </authorList>
    </citation>
    <scope>NUCLEOTIDE SEQUENCE</scope>
    <source>
        <strain evidence="3">KEN1</strain>
    </source>
</reference>
<dbReference type="InterPro" id="IPR054722">
    <property type="entry name" value="PolX-like_BBD"/>
</dbReference>
<comment type="caution">
    <text evidence="3">The sequence shown here is derived from an EMBL/GenBank/DDBJ whole genome shotgun (WGS) entry which is preliminary data.</text>
</comment>
<dbReference type="Pfam" id="PF03732">
    <property type="entry name" value="Retrotrans_gag"/>
    <property type="match status" value="1"/>
</dbReference>
<accession>A0AAW2WTQ0</accession>
<evidence type="ECO:0000259" key="1">
    <source>
        <dbReference type="Pfam" id="PF03732"/>
    </source>
</evidence>
<dbReference type="InterPro" id="IPR005162">
    <property type="entry name" value="Retrotrans_gag_dom"/>
</dbReference>
<dbReference type="Pfam" id="PF22936">
    <property type="entry name" value="Pol_BBD"/>
    <property type="match status" value="1"/>
</dbReference>
<dbReference type="PANTHER" id="PTHR34222">
    <property type="entry name" value="GAG_PRE-INTEGRS DOMAIN-CONTAINING PROTEIN"/>
    <property type="match status" value="1"/>
</dbReference>
<organism evidence="3">
    <name type="scientific">Sesamum latifolium</name>
    <dbReference type="NCBI Taxonomy" id="2727402"/>
    <lineage>
        <taxon>Eukaryota</taxon>
        <taxon>Viridiplantae</taxon>
        <taxon>Streptophyta</taxon>
        <taxon>Embryophyta</taxon>
        <taxon>Tracheophyta</taxon>
        <taxon>Spermatophyta</taxon>
        <taxon>Magnoliopsida</taxon>
        <taxon>eudicotyledons</taxon>
        <taxon>Gunneridae</taxon>
        <taxon>Pentapetalae</taxon>
        <taxon>asterids</taxon>
        <taxon>lamiids</taxon>
        <taxon>Lamiales</taxon>
        <taxon>Pedaliaceae</taxon>
        <taxon>Sesamum</taxon>
    </lineage>
</organism>
<dbReference type="PANTHER" id="PTHR34222:SF99">
    <property type="entry name" value="PROTEIN, PUTATIVE-RELATED"/>
    <property type="match status" value="1"/>
</dbReference>
<evidence type="ECO:0000259" key="2">
    <source>
        <dbReference type="Pfam" id="PF22936"/>
    </source>
</evidence>
<reference evidence="3" key="1">
    <citation type="submission" date="2020-06" db="EMBL/GenBank/DDBJ databases">
        <authorList>
            <person name="Li T."/>
            <person name="Hu X."/>
            <person name="Zhang T."/>
            <person name="Song X."/>
            <person name="Zhang H."/>
            <person name="Dai N."/>
            <person name="Sheng W."/>
            <person name="Hou X."/>
            <person name="Wei L."/>
        </authorList>
    </citation>
    <scope>NUCLEOTIDE SEQUENCE</scope>
    <source>
        <strain evidence="3">KEN1</strain>
        <tissue evidence="3">Leaf</tissue>
    </source>
</reference>
<dbReference type="AlphaFoldDB" id="A0AAW2WTQ0"/>
<evidence type="ECO:0000313" key="3">
    <source>
        <dbReference type="EMBL" id="KAL0445015.1"/>
    </source>
</evidence>
<proteinExistence type="predicted"/>